<dbReference type="AlphaFoldDB" id="A0AAV5TSC9"/>
<keyword evidence="2" id="KW-1185">Reference proteome</keyword>
<reference evidence="1" key="1">
    <citation type="submission" date="2023-10" db="EMBL/GenBank/DDBJ databases">
        <title>Genome assembly of Pristionchus species.</title>
        <authorList>
            <person name="Yoshida K."/>
            <person name="Sommer R.J."/>
        </authorList>
    </citation>
    <scope>NUCLEOTIDE SEQUENCE</scope>
    <source>
        <strain evidence="1">RS0144</strain>
    </source>
</reference>
<organism evidence="1 2">
    <name type="scientific">Pristionchus entomophagus</name>
    <dbReference type="NCBI Taxonomy" id="358040"/>
    <lineage>
        <taxon>Eukaryota</taxon>
        <taxon>Metazoa</taxon>
        <taxon>Ecdysozoa</taxon>
        <taxon>Nematoda</taxon>
        <taxon>Chromadorea</taxon>
        <taxon>Rhabditida</taxon>
        <taxon>Rhabditina</taxon>
        <taxon>Diplogasteromorpha</taxon>
        <taxon>Diplogasteroidea</taxon>
        <taxon>Neodiplogasteridae</taxon>
        <taxon>Pristionchus</taxon>
    </lineage>
</organism>
<gene>
    <name evidence="1" type="ORF">PENTCL1PPCAC_19258</name>
</gene>
<accession>A0AAV5TSC9</accession>
<protein>
    <submittedName>
        <fullName evidence="1">Uncharacterized protein</fullName>
    </submittedName>
</protein>
<dbReference type="EMBL" id="BTSX01000004">
    <property type="protein sequence ID" value="GMS97082.1"/>
    <property type="molecule type" value="Genomic_DNA"/>
</dbReference>
<evidence type="ECO:0000313" key="2">
    <source>
        <dbReference type="Proteomes" id="UP001432027"/>
    </source>
</evidence>
<proteinExistence type="predicted"/>
<comment type="caution">
    <text evidence="1">The sequence shown here is derived from an EMBL/GenBank/DDBJ whole genome shotgun (WGS) entry which is preliminary data.</text>
</comment>
<name>A0AAV5TSC9_9BILA</name>
<dbReference type="Proteomes" id="UP001432027">
    <property type="component" value="Unassembled WGS sequence"/>
</dbReference>
<sequence>NKMYQMSDDFLNGLNIVPIDAKTAKQWTHSAIASPVEHPRRNLFQKREEPSLKNGMMHPETYRAPPYYAKRVQAPRIRISTKSVLFKGRWVTRAADSIKPFAHETIRLCDVVAFRAATANKVPRTHVDQKEVAGVSATVKKVPPNGVKHEEVAGVSATAKKVSRTEVKQKEAAGVSAAAKKVPRNGVKQEEVAGVSATAKKVPSTAATKEDVARVSAKAKKVKSAKADKKDVGGVTAGLARLSTSSKPASPVIYRYIDVIKSSIALLEAIHFDLFMPDRSDLRFLGNPLASVPSGTLEGDYFHVSDANLLSTPSFTADTSNDKVTSLVTRTDELPCCMGGAGNP</sequence>
<feature type="non-terminal residue" evidence="1">
    <location>
        <position position="1"/>
    </location>
</feature>
<evidence type="ECO:0000313" key="1">
    <source>
        <dbReference type="EMBL" id="GMS97082.1"/>
    </source>
</evidence>